<gene>
    <name evidence="1" type="ORF">NCTC12971_03498</name>
</gene>
<accession>A0A4U9HJ40</accession>
<evidence type="ECO:0000313" key="1">
    <source>
        <dbReference type="EMBL" id="VTP64077.1"/>
    </source>
</evidence>
<dbReference type="AlphaFoldDB" id="A0A4U9HJ40"/>
<protein>
    <submittedName>
        <fullName evidence="1">Flagellar motor protein MotB</fullName>
    </submittedName>
</protein>
<sequence length="30" mass="3518">MSLKQRGADDSMNRRITILVLNKQTQQDRT</sequence>
<keyword evidence="1" id="KW-0282">Flagellum</keyword>
<organism evidence="1 2">
    <name type="scientific">Serratia rubidaea</name>
    <name type="common">Serratia marinorubra</name>
    <dbReference type="NCBI Taxonomy" id="61652"/>
    <lineage>
        <taxon>Bacteria</taxon>
        <taxon>Pseudomonadati</taxon>
        <taxon>Pseudomonadota</taxon>
        <taxon>Gammaproteobacteria</taxon>
        <taxon>Enterobacterales</taxon>
        <taxon>Yersiniaceae</taxon>
        <taxon>Serratia</taxon>
    </lineage>
</organism>
<keyword evidence="1" id="KW-0966">Cell projection</keyword>
<name>A0A4U9HJ40_SERRU</name>
<dbReference type="Proteomes" id="UP000307968">
    <property type="component" value="Chromosome"/>
</dbReference>
<keyword evidence="1" id="KW-0969">Cilium</keyword>
<dbReference type="EMBL" id="LR590463">
    <property type="protein sequence ID" value="VTP64077.1"/>
    <property type="molecule type" value="Genomic_DNA"/>
</dbReference>
<reference evidence="1 2" key="1">
    <citation type="submission" date="2019-05" db="EMBL/GenBank/DDBJ databases">
        <authorList>
            <consortium name="Pathogen Informatics"/>
        </authorList>
    </citation>
    <scope>NUCLEOTIDE SEQUENCE [LARGE SCALE GENOMIC DNA]</scope>
    <source>
        <strain evidence="1 2">NCTC12971</strain>
    </source>
</reference>
<proteinExistence type="predicted"/>
<evidence type="ECO:0000313" key="2">
    <source>
        <dbReference type="Proteomes" id="UP000307968"/>
    </source>
</evidence>